<dbReference type="AlphaFoldDB" id="A0A0N0DWG8"/>
<dbReference type="EMBL" id="LGTL01000006">
    <property type="protein sequence ID" value="KPA81805.1"/>
    <property type="molecule type" value="Genomic_DNA"/>
</dbReference>
<dbReference type="OMA" id="KCSRSIR"/>
<proteinExistence type="predicted"/>
<name>A0A0N0DWG8_LEPPY</name>
<accession>A0A0N0DWG8</accession>
<gene>
    <name evidence="1" type="ORF">ABB37_04075</name>
</gene>
<evidence type="ECO:0000313" key="2">
    <source>
        <dbReference type="Proteomes" id="UP000037923"/>
    </source>
</evidence>
<dbReference type="GeneID" id="26904366"/>
<comment type="caution">
    <text evidence="1">The sequence shown here is derived from an EMBL/GenBank/DDBJ whole genome shotgun (WGS) entry which is preliminary data.</text>
</comment>
<dbReference type="RefSeq" id="XP_015660244.1">
    <property type="nucleotide sequence ID" value="XM_015801624.1"/>
</dbReference>
<keyword evidence="2" id="KW-1185">Reference proteome</keyword>
<dbReference type="RefSeq" id="XP_015660245.1">
    <property type="nucleotide sequence ID" value="XM_015801625.1"/>
</dbReference>
<organism evidence="1 2">
    <name type="scientific">Leptomonas pyrrhocoris</name>
    <name type="common">Firebug parasite</name>
    <dbReference type="NCBI Taxonomy" id="157538"/>
    <lineage>
        <taxon>Eukaryota</taxon>
        <taxon>Discoba</taxon>
        <taxon>Euglenozoa</taxon>
        <taxon>Kinetoplastea</taxon>
        <taxon>Metakinetoplastina</taxon>
        <taxon>Trypanosomatida</taxon>
        <taxon>Trypanosomatidae</taxon>
        <taxon>Leishmaniinae</taxon>
        <taxon>Leptomonas</taxon>
    </lineage>
</organism>
<reference evidence="1 2" key="1">
    <citation type="submission" date="2015-07" db="EMBL/GenBank/DDBJ databases">
        <title>High-quality genome of monoxenous trypanosomatid Leptomonas pyrrhocoris.</title>
        <authorList>
            <person name="Flegontov P."/>
            <person name="Butenko A."/>
            <person name="Firsov S."/>
            <person name="Vlcek C."/>
            <person name="Logacheva M.D."/>
            <person name="Field M."/>
            <person name="Filatov D."/>
            <person name="Flegontova O."/>
            <person name="Gerasimov E."/>
            <person name="Jackson A.P."/>
            <person name="Kelly S."/>
            <person name="Opperdoes F."/>
            <person name="O'Reilly A."/>
            <person name="Votypka J."/>
            <person name="Yurchenko V."/>
            <person name="Lukes J."/>
        </authorList>
    </citation>
    <scope>NUCLEOTIDE SEQUENCE [LARGE SCALE GENOMIC DNA]</scope>
    <source>
        <strain evidence="1">H10</strain>
    </source>
</reference>
<evidence type="ECO:0000313" key="1">
    <source>
        <dbReference type="EMBL" id="KPA81805.1"/>
    </source>
</evidence>
<dbReference type="VEuPathDB" id="TriTrypDB:LpyrH10_06_4450"/>
<sequence length="193" mass="21889">MCNNSSEIQGHTIDPELYNVECPRSVWNRMAVIYHMTRTNLKVEVPDEVLMAACMSYALKGCCASTKLPGLLEMRKDVNEVDVAAVEALIFEYVRPNVILIESCLRLELKTLTLHAPNVYRNRECMARVALALSQKLYVCYLCLYPETCARACLLAACSLCFIEVDRTQLPKEFASQLLNKVYTHLMSTNRVV</sequence>
<dbReference type="OrthoDB" id="240179at2759"/>
<dbReference type="EMBL" id="LGTL01000006">
    <property type="protein sequence ID" value="KPA81806.1"/>
    <property type="molecule type" value="Genomic_DNA"/>
</dbReference>
<dbReference type="Proteomes" id="UP000037923">
    <property type="component" value="Unassembled WGS sequence"/>
</dbReference>
<protein>
    <submittedName>
        <fullName evidence="1">Uncharacterized protein</fullName>
    </submittedName>
</protein>